<evidence type="ECO:0000313" key="2">
    <source>
        <dbReference type="EMBL" id="CZR63497.1"/>
    </source>
</evidence>
<dbReference type="InterPro" id="IPR038763">
    <property type="entry name" value="DHH_sf"/>
</dbReference>
<name>A0A1L7XEW7_9HELO</name>
<reference evidence="2 3" key="1">
    <citation type="submission" date="2016-03" db="EMBL/GenBank/DDBJ databases">
        <authorList>
            <person name="Ploux O."/>
        </authorList>
    </citation>
    <scope>NUCLEOTIDE SEQUENCE [LARGE SCALE GENOMIC DNA]</scope>
    <source>
        <strain evidence="2 3">UAMH 11012</strain>
    </source>
</reference>
<dbReference type="STRING" id="576137.A0A1L7XEW7"/>
<dbReference type="Proteomes" id="UP000184330">
    <property type="component" value="Unassembled WGS sequence"/>
</dbReference>
<dbReference type="EMBL" id="FJOG01000023">
    <property type="protein sequence ID" value="CZR63497.1"/>
    <property type="molecule type" value="Genomic_DNA"/>
</dbReference>
<feature type="domain" description="DHHA2" evidence="1">
    <location>
        <begin position="237"/>
        <end position="390"/>
    </location>
</feature>
<proteinExistence type="predicted"/>
<accession>A0A1L7XEW7</accession>
<sequence length="392" mass="44234">MPLPRASLKSFLSSARSALNHAGQQSSPVTFVIGNEAAGTQTFLSYQPNTFYIPLSNIPRADLNLRPELLPILSRANLKPSDLITLSDLPFFASESSRLAPEKTRWVLVDHNVMVGELGKIYANRLVGCIDHHEEENKVPKDTGEEPRVVQKCGSCSSLVVQYCKEAWDSLAAESTQKEEARWNAELARLALGPILIDTSNLKNESKTTPTDVEVVKYLEHWINAEEEKQMIAEHYFKEISDAERDVDGMSLYDLLRKDYKEWNNNGTPLGICSVVKDMPFLVEKAGSNEKFLSVLEDFAKERKLSVCSVMTRTLIDNVFKRELLVWGMDRKGVESALKFEEEATQSLDLETWKDGSLDLERADQWRHCWSQGRAQDGRKQIAPLLRSAIST</sequence>
<evidence type="ECO:0000259" key="1">
    <source>
        <dbReference type="SMART" id="SM01131"/>
    </source>
</evidence>
<dbReference type="Gene3D" id="3.10.310.20">
    <property type="entry name" value="DHHA2 domain"/>
    <property type="match status" value="1"/>
</dbReference>
<dbReference type="OrthoDB" id="374045at2759"/>
<evidence type="ECO:0000313" key="3">
    <source>
        <dbReference type="Proteomes" id="UP000184330"/>
    </source>
</evidence>
<dbReference type="SMART" id="SM01131">
    <property type="entry name" value="DHHA2"/>
    <property type="match status" value="1"/>
</dbReference>
<dbReference type="PANTHER" id="PTHR12112:SF39">
    <property type="entry name" value="EG:152A3.5 PROTEIN (FBGN0003116_PN PROTEIN)"/>
    <property type="match status" value="1"/>
</dbReference>
<protein>
    <submittedName>
        <fullName evidence="2">Related to exopolyphosphatase</fullName>
    </submittedName>
</protein>
<gene>
    <name evidence="2" type="ORF">PAC_13394</name>
</gene>
<dbReference type="InterPro" id="IPR004097">
    <property type="entry name" value="DHHA2"/>
</dbReference>
<dbReference type="SUPFAM" id="SSF64182">
    <property type="entry name" value="DHH phosphoesterases"/>
    <property type="match status" value="1"/>
</dbReference>
<dbReference type="PANTHER" id="PTHR12112">
    <property type="entry name" value="BNIP - RELATED"/>
    <property type="match status" value="1"/>
</dbReference>
<dbReference type="Pfam" id="PF02833">
    <property type="entry name" value="DHHA2"/>
    <property type="match status" value="1"/>
</dbReference>
<dbReference type="InterPro" id="IPR038222">
    <property type="entry name" value="DHHA2_dom_sf"/>
</dbReference>
<dbReference type="GO" id="GO:0005737">
    <property type="term" value="C:cytoplasm"/>
    <property type="evidence" value="ECO:0007669"/>
    <property type="project" value="InterPro"/>
</dbReference>
<organism evidence="2 3">
    <name type="scientific">Phialocephala subalpina</name>
    <dbReference type="NCBI Taxonomy" id="576137"/>
    <lineage>
        <taxon>Eukaryota</taxon>
        <taxon>Fungi</taxon>
        <taxon>Dikarya</taxon>
        <taxon>Ascomycota</taxon>
        <taxon>Pezizomycotina</taxon>
        <taxon>Leotiomycetes</taxon>
        <taxon>Helotiales</taxon>
        <taxon>Mollisiaceae</taxon>
        <taxon>Phialocephala</taxon>
        <taxon>Phialocephala fortinii species complex</taxon>
    </lineage>
</organism>
<dbReference type="AlphaFoldDB" id="A0A1L7XEW7"/>
<dbReference type="GO" id="GO:0004309">
    <property type="term" value="F:exopolyphosphatase activity"/>
    <property type="evidence" value="ECO:0007669"/>
    <property type="project" value="TreeGrafter"/>
</dbReference>
<keyword evidence="3" id="KW-1185">Reference proteome</keyword>
<dbReference type="Gene3D" id="3.90.1640.10">
    <property type="entry name" value="inorganic pyrophosphatase (n-terminal core)"/>
    <property type="match status" value="1"/>
</dbReference>